<keyword evidence="1" id="KW-0732">Signal</keyword>
<evidence type="ECO:0000313" key="3">
    <source>
        <dbReference type="Proteomes" id="UP001321760"/>
    </source>
</evidence>
<dbReference type="AlphaFoldDB" id="A0AAV9GFA1"/>
<feature type="chain" id="PRO_5043866301" evidence="1">
    <location>
        <begin position="22"/>
        <end position="323"/>
    </location>
</feature>
<dbReference type="Proteomes" id="UP001321760">
    <property type="component" value="Unassembled WGS sequence"/>
</dbReference>
<organism evidence="2 3">
    <name type="scientific">Podospora aff. communis PSN243</name>
    <dbReference type="NCBI Taxonomy" id="3040156"/>
    <lineage>
        <taxon>Eukaryota</taxon>
        <taxon>Fungi</taxon>
        <taxon>Dikarya</taxon>
        <taxon>Ascomycota</taxon>
        <taxon>Pezizomycotina</taxon>
        <taxon>Sordariomycetes</taxon>
        <taxon>Sordariomycetidae</taxon>
        <taxon>Sordariales</taxon>
        <taxon>Podosporaceae</taxon>
        <taxon>Podospora</taxon>
    </lineage>
</organism>
<protein>
    <submittedName>
        <fullName evidence="2">Uncharacterized protein</fullName>
    </submittedName>
</protein>
<dbReference type="SUPFAM" id="SSF49870">
    <property type="entry name" value="Osmotin, thaumatin-like protein"/>
    <property type="match status" value="1"/>
</dbReference>
<keyword evidence="3" id="KW-1185">Reference proteome</keyword>
<dbReference type="InterPro" id="IPR037176">
    <property type="entry name" value="Osmotin/thaumatin-like_sf"/>
</dbReference>
<name>A0AAV9GFA1_9PEZI</name>
<proteinExistence type="predicted"/>
<evidence type="ECO:0000313" key="2">
    <source>
        <dbReference type="EMBL" id="KAK4446045.1"/>
    </source>
</evidence>
<reference evidence="2" key="1">
    <citation type="journal article" date="2023" name="Mol. Phylogenet. Evol.">
        <title>Genome-scale phylogeny and comparative genomics of the fungal order Sordariales.</title>
        <authorList>
            <person name="Hensen N."/>
            <person name="Bonometti L."/>
            <person name="Westerberg I."/>
            <person name="Brannstrom I.O."/>
            <person name="Guillou S."/>
            <person name="Cros-Aarteil S."/>
            <person name="Calhoun S."/>
            <person name="Haridas S."/>
            <person name="Kuo A."/>
            <person name="Mondo S."/>
            <person name="Pangilinan J."/>
            <person name="Riley R."/>
            <person name="LaButti K."/>
            <person name="Andreopoulos B."/>
            <person name="Lipzen A."/>
            <person name="Chen C."/>
            <person name="Yan M."/>
            <person name="Daum C."/>
            <person name="Ng V."/>
            <person name="Clum A."/>
            <person name="Steindorff A."/>
            <person name="Ohm R.A."/>
            <person name="Martin F."/>
            <person name="Silar P."/>
            <person name="Natvig D.O."/>
            <person name="Lalanne C."/>
            <person name="Gautier V."/>
            <person name="Ament-Velasquez S.L."/>
            <person name="Kruys A."/>
            <person name="Hutchinson M.I."/>
            <person name="Powell A.J."/>
            <person name="Barry K."/>
            <person name="Miller A.N."/>
            <person name="Grigoriev I.V."/>
            <person name="Debuchy R."/>
            <person name="Gladieux P."/>
            <person name="Hiltunen Thoren M."/>
            <person name="Johannesson H."/>
        </authorList>
    </citation>
    <scope>NUCLEOTIDE SEQUENCE</scope>
    <source>
        <strain evidence="2">PSN243</strain>
    </source>
</reference>
<dbReference type="EMBL" id="MU865960">
    <property type="protein sequence ID" value="KAK4446045.1"/>
    <property type="molecule type" value="Genomic_DNA"/>
</dbReference>
<comment type="caution">
    <text evidence="2">The sequence shown here is derived from an EMBL/GenBank/DDBJ whole genome shotgun (WGS) entry which is preliminary data.</text>
</comment>
<evidence type="ECO:0000256" key="1">
    <source>
        <dbReference type="SAM" id="SignalP"/>
    </source>
</evidence>
<accession>A0AAV9GFA1</accession>
<feature type="signal peptide" evidence="1">
    <location>
        <begin position="1"/>
        <end position="21"/>
    </location>
</feature>
<gene>
    <name evidence="2" type="ORF">QBC34DRAFT_383720</name>
</gene>
<sequence>MKLSIAIAAGSLAATSAYVAANPNNGHHLLDPGPVIEPTGTKFPFSGPIKRYHNPMPHRKSTVTSMVTALPDPSITPIPVNKSTSTVKAQPNPHITPIILADGLLPHGEGGALDPTPIFTLPKTAVLDRPPASITIKLVNSAGVDLTTSVNHNVGSPGFITGDPASGTLAKSATATMIAPTGWGGQIAFNKAGKKIQGDEGVVEGSFGIQENVTKEFAVLDIDVSFVNGFTLPIMCYCGDGGGTYLSGCDVDLWKKGTCPDEYDNGQGSCRNPRRDDGIQSPIPFMKECEGRGYTYVKDHAADSNGECQKGIVTCNILSGFHS</sequence>
<reference evidence="2" key="2">
    <citation type="submission" date="2023-05" db="EMBL/GenBank/DDBJ databases">
        <authorList>
            <consortium name="Lawrence Berkeley National Laboratory"/>
            <person name="Steindorff A."/>
            <person name="Hensen N."/>
            <person name="Bonometti L."/>
            <person name="Westerberg I."/>
            <person name="Brannstrom I.O."/>
            <person name="Guillou S."/>
            <person name="Cros-Aarteil S."/>
            <person name="Calhoun S."/>
            <person name="Haridas S."/>
            <person name="Kuo A."/>
            <person name="Mondo S."/>
            <person name="Pangilinan J."/>
            <person name="Riley R."/>
            <person name="Labutti K."/>
            <person name="Andreopoulos B."/>
            <person name="Lipzen A."/>
            <person name="Chen C."/>
            <person name="Yanf M."/>
            <person name="Daum C."/>
            <person name="Ng V."/>
            <person name="Clum A."/>
            <person name="Ohm R."/>
            <person name="Martin F."/>
            <person name="Silar P."/>
            <person name="Natvig D."/>
            <person name="Lalanne C."/>
            <person name="Gautier V."/>
            <person name="Ament-Velasquez S.L."/>
            <person name="Kruys A."/>
            <person name="Hutchinson M.I."/>
            <person name="Powell A.J."/>
            <person name="Barry K."/>
            <person name="Miller A.N."/>
            <person name="Grigoriev I.V."/>
            <person name="Debuchy R."/>
            <person name="Gladieux P."/>
            <person name="Thoren M.H."/>
            <person name="Johannesson H."/>
        </authorList>
    </citation>
    <scope>NUCLEOTIDE SEQUENCE</scope>
    <source>
        <strain evidence="2">PSN243</strain>
    </source>
</reference>